<evidence type="ECO:0000313" key="3">
    <source>
        <dbReference type="Proteomes" id="UP000316584"/>
    </source>
</evidence>
<gene>
    <name evidence="2" type="ORF">FPZ22_08140</name>
</gene>
<reference evidence="2 3" key="1">
    <citation type="submission" date="2019-07" db="EMBL/GenBank/DDBJ databases">
        <title>Full genome sequence of Luteimonas sp. Gr-4.</title>
        <authorList>
            <person name="Im W.-T."/>
        </authorList>
    </citation>
    <scope>NUCLEOTIDE SEQUENCE [LARGE SCALE GENOMIC DNA]</scope>
    <source>
        <strain evidence="2 3">Gr-4</strain>
    </source>
</reference>
<dbReference type="AlphaFoldDB" id="A0A518N4R9"/>
<organism evidence="2 3">
    <name type="scientific">Luteimonas granuli</name>
    <dbReference type="NCBI Taxonomy" id="1176533"/>
    <lineage>
        <taxon>Bacteria</taxon>
        <taxon>Pseudomonadati</taxon>
        <taxon>Pseudomonadota</taxon>
        <taxon>Gammaproteobacteria</taxon>
        <taxon>Lysobacterales</taxon>
        <taxon>Lysobacteraceae</taxon>
        <taxon>Luteimonas</taxon>
    </lineage>
</organism>
<dbReference type="EMBL" id="CP042218">
    <property type="protein sequence ID" value="QDW66867.1"/>
    <property type="molecule type" value="Genomic_DNA"/>
</dbReference>
<keyword evidence="3" id="KW-1185">Reference proteome</keyword>
<sequence length="133" mass="14725">MSAVKFYFLSRTEEWRYTPDEVAAKSSIRVYRACGANCHNFMRPVLDHLRAARPIECIPGQEDGLIRAQPGVEIVYSLNGRQIRVADSCYFNDIGIRNIVSGNSMLFSSRQAPADPGSSANKSFKPTPLRGAA</sequence>
<proteinExistence type="predicted"/>
<name>A0A518N4R9_9GAMM</name>
<protein>
    <submittedName>
        <fullName evidence="2">Uncharacterized protein</fullName>
    </submittedName>
</protein>
<feature type="region of interest" description="Disordered" evidence="1">
    <location>
        <begin position="110"/>
        <end position="133"/>
    </location>
</feature>
<evidence type="ECO:0000256" key="1">
    <source>
        <dbReference type="SAM" id="MobiDB-lite"/>
    </source>
</evidence>
<dbReference type="RefSeq" id="WP_144892009.1">
    <property type="nucleotide sequence ID" value="NZ_CP042218.1"/>
</dbReference>
<dbReference type="KEGG" id="lug:FPZ22_08140"/>
<dbReference type="Proteomes" id="UP000316584">
    <property type="component" value="Chromosome"/>
</dbReference>
<accession>A0A518N4R9</accession>
<evidence type="ECO:0000313" key="2">
    <source>
        <dbReference type="EMBL" id="QDW66867.1"/>
    </source>
</evidence>